<feature type="transmembrane region" description="Helical" evidence="1">
    <location>
        <begin position="360"/>
        <end position="377"/>
    </location>
</feature>
<feature type="transmembrane region" description="Helical" evidence="1">
    <location>
        <begin position="229"/>
        <end position="246"/>
    </location>
</feature>
<feature type="transmembrane region" description="Helical" evidence="1">
    <location>
        <begin position="416"/>
        <end position="436"/>
    </location>
</feature>
<gene>
    <name evidence="2" type="ORF">Lqui_0809</name>
</gene>
<keyword evidence="1" id="KW-0472">Membrane</keyword>
<feature type="transmembrane region" description="Helical" evidence="1">
    <location>
        <begin position="332"/>
        <end position="353"/>
    </location>
</feature>
<dbReference type="EMBL" id="LNYS01000006">
    <property type="protein sequence ID" value="KTD51965.1"/>
    <property type="molecule type" value="Genomic_DNA"/>
</dbReference>
<organism evidence="2 3">
    <name type="scientific">Legionella quinlivanii</name>
    <dbReference type="NCBI Taxonomy" id="45073"/>
    <lineage>
        <taxon>Bacteria</taxon>
        <taxon>Pseudomonadati</taxon>
        <taxon>Pseudomonadota</taxon>
        <taxon>Gammaproteobacteria</taxon>
        <taxon>Legionellales</taxon>
        <taxon>Legionellaceae</taxon>
        <taxon>Legionella</taxon>
    </lineage>
</organism>
<keyword evidence="1" id="KW-0812">Transmembrane</keyword>
<dbReference type="AlphaFoldDB" id="A0A0W0Y4S5"/>
<accession>A0A0W0Y4S5</accession>
<dbReference type="PATRIC" id="fig|45073.5.peg.856"/>
<keyword evidence="1" id="KW-1133">Transmembrane helix</keyword>
<feature type="transmembrane region" description="Helical" evidence="1">
    <location>
        <begin position="190"/>
        <end position="223"/>
    </location>
</feature>
<feature type="transmembrane region" description="Helical" evidence="1">
    <location>
        <begin position="162"/>
        <end position="178"/>
    </location>
</feature>
<evidence type="ECO:0000313" key="2">
    <source>
        <dbReference type="EMBL" id="KTD51965.1"/>
    </source>
</evidence>
<comment type="caution">
    <text evidence="2">The sequence shown here is derived from an EMBL/GenBank/DDBJ whole genome shotgun (WGS) entry which is preliminary data.</text>
</comment>
<protein>
    <recommendedName>
        <fullName evidence="4">Glycosyltransferase RgtA/B/C/D-like domain-containing protein</fullName>
    </recommendedName>
</protein>
<dbReference type="STRING" id="45073.Lqui_0809"/>
<dbReference type="OrthoDB" id="9127422at2"/>
<reference evidence="2 3" key="1">
    <citation type="submission" date="2015-11" db="EMBL/GenBank/DDBJ databases">
        <title>Genomic analysis of 38 Legionella species identifies large and diverse effector repertoires.</title>
        <authorList>
            <person name="Burstein D."/>
            <person name="Amaro F."/>
            <person name="Zusman T."/>
            <person name="Lifshitz Z."/>
            <person name="Cohen O."/>
            <person name="Gilbert J.A."/>
            <person name="Pupko T."/>
            <person name="Shuman H.A."/>
            <person name="Segal G."/>
        </authorList>
    </citation>
    <scope>NUCLEOTIDE SEQUENCE [LARGE SCALE GENOMIC DNA]</scope>
    <source>
        <strain evidence="2 3">CDC#1442-AUS-E</strain>
    </source>
</reference>
<feature type="transmembrane region" description="Helical" evidence="1">
    <location>
        <begin position="26"/>
        <end position="47"/>
    </location>
</feature>
<feature type="transmembrane region" description="Helical" evidence="1">
    <location>
        <begin position="135"/>
        <end position="156"/>
    </location>
</feature>
<keyword evidence="3" id="KW-1185">Reference proteome</keyword>
<dbReference type="RefSeq" id="WP_058506905.1">
    <property type="nucleotide sequence ID" value="NZ_CAAAIK010000015.1"/>
</dbReference>
<feature type="transmembrane region" description="Helical" evidence="1">
    <location>
        <begin position="383"/>
        <end position="404"/>
    </location>
</feature>
<feature type="transmembrane region" description="Helical" evidence="1">
    <location>
        <begin position="103"/>
        <end position="123"/>
    </location>
</feature>
<evidence type="ECO:0008006" key="4">
    <source>
        <dbReference type="Google" id="ProtNLM"/>
    </source>
</evidence>
<sequence length="569" mass="63627">MSQIINNNRFQPLYLSHFYKTILAKLPYFFLGLFCLVLISGIFLPLYPDEVVTKWTTARFFEESGKTLSLFSQCQKSTGVAISWVFYPAALVYSIMYKQLLPLGLRISGLVIGFLWLSGIAYWCFKSIKPRLNAAYFLAALIAASLALGVMPYNFIMARSEQPLIFIILLCFLYCLFWKNSFSARMQCLAGLIFVVLASCFFYIHPKSIFFLPFMMTVAYYISDKGPRALQVLLVLIPVVLAYKTFQIANLMANCEETPLLNSILGSNTLSPALLWESPLAFFQEGLLNLKDVPSKIVNHLVFQPYYQSSWLPSAEVSGVAAQGLNLGIKTLLYLLIIGSHLGALGLFIYCLLKRLVTMPILLGGVLALGSLGSWFFTRIWNFYGASQLLPLSLMLILSLPLAALQKRFVSRFNSVSIILILFASLSMAILVSNYLPVLILNSKSTTADISGQYLSIPVFGASQHIKTLNELAKECKLPSENVKNLVVDHMTYFAFKNVPNPIHVLYVSESVYGQDLTNGRLKPFLSKIDSPGLIIRCSYLPPQLGELPRSEKNGYCCINLQQLSKVDS</sequence>
<name>A0A0W0Y4S5_9GAMM</name>
<proteinExistence type="predicted"/>
<evidence type="ECO:0000313" key="3">
    <source>
        <dbReference type="Proteomes" id="UP000054618"/>
    </source>
</evidence>
<evidence type="ECO:0000256" key="1">
    <source>
        <dbReference type="SAM" id="Phobius"/>
    </source>
</evidence>
<dbReference type="Proteomes" id="UP000054618">
    <property type="component" value="Unassembled WGS sequence"/>
</dbReference>